<dbReference type="PANTHER" id="PTHR31057">
    <property type="entry name" value="E3 UFM1-PROTEIN LIGASE 1"/>
    <property type="match status" value="1"/>
</dbReference>
<feature type="domain" description="E3 UFM1-protein ligase 1-like" evidence="6">
    <location>
        <begin position="539"/>
        <end position="689"/>
    </location>
</feature>
<protein>
    <recommendedName>
        <fullName evidence="9">E3 UFM1-protein ligase 1 homolog</fullName>
    </recommendedName>
</protein>
<evidence type="ECO:0000256" key="3">
    <source>
        <dbReference type="ARBA" id="ARBA00022786"/>
    </source>
</evidence>
<dbReference type="PANTHER" id="PTHR31057:SF0">
    <property type="entry name" value="E3 UFM1-PROTEIN LIGASE 1"/>
    <property type="match status" value="1"/>
</dbReference>
<name>A0A976IBV3_BRELC</name>
<dbReference type="OrthoDB" id="10258297at2759"/>
<comment type="similarity">
    <text evidence="1">Belongs to the UFL1 family.</text>
</comment>
<dbReference type="Pfam" id="PF09743">
    <property type="entry name" value="E3_UFM1_ligase"/>
    <property type="match status" value="1"/>
</dbReference>
<feature type="domain" description="E3 UFM1-protein ligase 1-like N-terminal" evidence="5">
    <location>
        <begin position="3"/>
        <end position="278"/>
    </location>
</feature>
<evidence type="ECO:0000259" key="5">
    <source>
        <dbReference type="Pfam" id="PF09743"/>
    </source>
</evidence>
<accession>A0A976IBV3</accession>
<dbReference type="InterPro" id="IPR018611">
    <property type="entry name" value="Ufl1"/>
</dbReference>
<evidence type="ECO:0000313" key="8">
    <source>
        <dbReference type="Proteomes" id="UP000294530"/>
    </source>
</evidence>
<dbReference type="KEGG" id="blac:94348967"/>
<dbReference type="EMBL" id="SHOA02000018">
    <property type="protein sequence ID" value="TDH66077.1"/>
    <property type="molecule type" value="Genomic_DNA"/>
</dbReference>
<dbReference type="InterPro" id="IPR056579">
    <property type="entry name" value="Ufl1_N"/>
</dbReference>
<comment type="caution">
    <text evidence="7">The sequence shown here is derived from an EMBL/GenBank/DDBJ whole genome shotgun (WGS) entry which is preliminary data.</text>
</comment>
<dbReference type="Proteomes" id="UP000294530">
    <property type="component" value="Unassembled WGS sequence"/>
</dbReference>
<evidence type="ECO:0000256" key="1">
    <source>
        <dbReference type="ARBA" id="ARBA00010789"/>
    </source>
</evidence>
<evidence type="ECO:0008006" key="9">
    <source>
        <dbReference type="Google" id="ProtNLM"/>
    </source>
</evidence>
<dbReference type="GO" id="GO:0005789">
    <property type="term" value="C:endoplasmic reticulum membrane"/>
    <property type="evidence" value="ECO:0007669"/>
    <property type="project" value="TreeGrafter"/>
</dbReference>
<gene>
    <name evidence="7" type="ORF">CCR75_005214</name>
</gene>
<dbReference type="AlphaFoldDB" id="A0A976IBV3"/>
<proteinExistence type="inferred from homology"/>
<evidence type="ECO:0000256" key="2">
    <source>
        <dbReference type="ARBA" id="ARBA00022679"/>
    </source>
</evidence>
<evidence type="ECO:0000256" key="4">
    <source>
        <dbReference type="SAM" id="MobiDB-lite"/>
    </source>
</evidence>
<sequence length="815" mass="90655">MDEIALLQQQLAAVQHQDAALKLSDHNVVDLLLKLQQLGKLHVIHTRTGKQFLTFLQVQREIADYVALYGGRVSLTELEKLIDVDRVHVEKQAIALCRSSKSHKDTYSIVNSGEELLTSWYLDGIIEDTNILLQQVGTTTIGDLAQQFGLAVDYMRDVVRTRLGSILKAKERDNVLYTDTYVTAQKAQLRGVFAAITRPVFVPDILRSYGIDESVANEALTELLQTQAIMGTLRGREYVPYVFMTAQKESVYSFFQQNGYLEHARAKKLQVARPYDFLKKRFLDAVPLQESVVSHELQLQLEGAIEAVINDKSLVDVRTLLPSALSESDVGLLLSMSPLLDNAGRVSKAFQIAEFYAVSAGFFALCLEKFGENATLKASHVAAQQKSTTVQSGVRDWKQETEKDYGSDGDEYDKKRGKKGKRVKDWNTRDQKELEAHSAKTRKSKTGKRGSKGSGNTGGDRDSAAASTEVSIVPSRAETIELLLEWFPALEDYEGDDDFFDGILAFLKPKIHELHSAALTKALSCIIRGDAASLRELRKSFEEQFDEQFTKLLVLEKGFNKFSALVDVKNLVSMAQLALVETHLLDSIAVKLAALVTCFIAESNNIELQGVPLLSSLNNNSEGNSNSVAPITSLSKENKKVLEASISQSTASTLVRLWTLATAGRRSINDFVAHIPVLAGALNIPLHKLDRKKERQVIFSYRQDTLAELDRNLLLVHENSLQYSLLVSLILQLYFQQRVGLPITFPSDTLSYGDILIKAFQDYVPEKVTSILRDLVNIAVPICSVEDSADAQKSKWSERLEAARALVLLKDLNSV</sequence>
<dbReference type="GeneID" id="94348967"/>
<dbReference type="RefSeq" id="XP_067815576.1">
    <property type="nucleotide sequence ID" value="XM_067963296.1"/>
</dbReference>
<dbReference type="InterPro" id="IPR056580">
    <property type="entry name" value="Ufl1_dom"/>
</dbReference>
<keyword evidence="3" id="KW-0833">Ubl conjugation pathway</keyword>
<evidence type="ECO:0000313" key="7">
    <source>
        <dbReference type="EMBL" id="TDH66077.1"/>
    </source>
</evidence>
<feature type="compositionally biased region" description="Basic residues" evidence="4">
    <location>
        <begin position="439"/>
        <end position="451"/>
    </location>
</feature>
<feature type="compositionally biased region" description="Basic and acidic residues" evidence="4">
    <location>
        <begin position="395"/>
        <end position="406"/>
    </location>
</feature>
<dbReference type="Pfam" id="PF23659">
    <property type="entry name" value="UFL1"/>
    <property type="match status" value="1"/>
</dbReference>
<dbReference type="GO" id="GO:0034976">
    <property type="term" value="P:response to endoplasmic reticulum stress"/>
    <property type="evidence" value="ECO:0007669"/>
    <property type="project" value="TreeGrafter"/>
</dbReference>
<keyword evidence="2" id="KW-0808">Transferase</keyword>
<evidence type="ECO:0000259" key="6">
    <source>
        <dbReference type="Pfam" id="PF23659"/>
    </source>
</evidence>
<feature type="compositionally biased region" description="Basic and acidic residues" evidence="4">
    <location>
        <begin position="423"/>
        <end position="438"/>
    </location>
</feature>
<dbReference type="GO" id="GO:1990592">
    <property type="term" value="P:protein K69-linked ufmylation"/>
    <property type="evidence" value="ECO:0007669"/>
    <property type="project" value="TreeGrafter"/>
</dbReference>
<dbReference type="GO" id="GO:0061666">
    <property type="term" value="F:UFM1 ligase activity"/>
    <property type="evidence" value="ECO:0007669"/>
    <property type="project" value="InterPro"/>
</dbReference>
<dbReference type="Pfam" id="PF25870">
    <property type="entry name" value="WHD_UFL1_5th"/>
    <property type="match status" value="1"/>
</dbReference>
<keyword evidence="8" id="KW-1185">Reference proteome</keyword>
<dbReference type="GO" id="GO:0032434">
    <property type="term" value="P:regulation of proteasomal ubiquitin-dependent protein catabolic process"/>
    <property type="evidence" value="ECO:0007669"/>
    <property type="project" value="TreeGrafter"/>
</dbReference>
<feature type="compositionally biased region" description="Polar residues" evidence="4">
    <location>
        <begin position="382"/>
        <end position="392"/>
    </location>
</feature>
<organism evidence="7 8">
    <name type="scientific">Bremia lactucae</name>
    <name type="common">Lettuce downy mildew</name>
    <dbReference type="NCBI Taxonomy" id="4779"/>
    <lineage>
        <taxon>Eukaryota</taxon>
        <taxon>Sar</taxon>
        <taxon>Stramenopiles</taxon>
        <taxon>Oomycota</taxon>
        <taxon>Peronosporomycetes</taxon>
        <taxon>Peronosporales</taxon>
        <taxon>Peronosporaceae</taxon>
        <taxon>Bremia</taxon>
    </lineage>
</organism>
<feature type="region of interest" description="Disordered" evidence="4">
    <location>
        <begin position="381"/>
        <end position="470"/>
    </location>
</feature>
<reference evidence="7 8" key="1">
    <citation type="journal article" date="2021" name="Genome Biol.">
        <title>AFLAP: assembly-free linkage analysis pipeline using k-mers from genome sequencing data.</title>
        <authorList>
            <person name="Fletcher K."/>
            <person name="Zhang L."/>
            <person name="Gil J."/>
            <person name="Han R."/>
            <person name="Cavanaugh K."/>
            <person name="Michelmore R."/>
        </authorList>
    </citation>
    <scope>NUCLEOTIDE SEQUENCE [LARGE SCALE GENOMIC DNA]</scope>
    <source>
        <strain evidence="7 8">SF5</strain>
    </source>
</reference>